<feature type="region of interest" description="Disordered" evidence="1">
    <location>
        <begin position="481"/>
        <end position="506"/>
    </location>
</feature>
<dbReference type="Proteomes" id="UP000799429">
    <property type="component" value="Unassembled WGS sequence"/>
</dbReference>
<feature type="compositionally biased region" description="Polar residues" evidence="1">
    <location>
        <begin position="872"/>
        <end position="895"/>
    </location>
</feature>
<feature type="region of interest" description="Disordered" evidence="1">
    <location>
        <begin position="800"/>
        <end position="920"/>
    </location>
</feature>
<feature type="compositionally biased region" description="Polar residues" evidence="1">
    <location>
        <begin position="485"/>
        <end position="504"/>
    </location>
</feature>
<proteinExistence type="predicted"/>
<evidence type="ECO:0000256" key="1">
    <source>
        <dbReference type="SAM" id="MobiDB-lite"/>
    </source>
</evidence>
<feature type="compositionally biased region" description="Basic and acidic residues" evidence="1">
    <location>
        <begin position="846"/>
        <end position="859"/>
    </location>
</feature>
<feature type="region of interest" description="Disordered" evidence="1">
    <location>
        <begin position="195"/>
        <end position="218"/>
    </location>
</feature>
<feature type="compositionally biased region" description="Basic residues" evidence="1">
    <location>
        <begin position="65"/>
        <end position="76"/>
    </location>
</feature>
<feature type="region of interest" description="Disordered" evidence="1">
    <location>
        <begin position="345"/>
        <end position="393"/>
    </location>
</feature>
<feature type="compositionally biased region" description="Basic and acidic residues" evidence="1">
    <location>
        <begin position="896"/>
        <end position="914"/>
    </location>
</feature>
<dbReference type="OrthoDB" id="194139at2759"/>
<organism evidence="2 3">
    <name type="scientific">Patellaria atrata CBS 101060</name>
    <dbReference type="NCBI Taxonomy" id="1346257"/>
    <lineage>
        <taxon>Eukaryota</taxon>
        <taxon>Fungi</taxon>
        <taxon>Dikarya</taxon>
        <taxon>Ascomycota</taxon>
        <taxon>Pezizomycotina</taxon>
        <taxon>Dothideomycetes</taxon>
        <taxon>Dothideomycetes incertae sedis</taxon>
        <taxon>Patellariales</taxon>
        <taxon>Patellariaceae</taxon>
        <taxon>Patellaria</taxon>
    </lineage>
</organism>
<feature type="region of interest" description="Disordered" evidence="1">
    <location>
        <begin position="410"/>
        <end position="462"/>
    </location>
</feature>
<feature type="compositionally biased region" description="Polar residues" evidence="1">
    <location>
        <begin position="18"/>
        <end position="31"/>
    </location>
</feature>
<evidence type="ECO:0000313" key="2">
    <source>
        <dbReference type="EMBL" id="KAF2834546.1"/>
    </source>
</evidence>
<gene>
    <name evidence="2" type="ORF">M501DRAFT_989619</name>
</gene>
<feature type="compositionally biased region" description="Polar residues" evidence="1">
    <location>
        <begin position="1051"/>
        <end position="1062"/>
    </location>
</feature>
<dbReference type="EMBL" id="MU006117">
    <property type="protein sequence ID" value="KAF2834546.1"/>
    <property type="molecule type" value="Genomic_DNA"/>
</dbReference>
<protein>
    <submittedName>
        <fullName evidence="2">Uncharacterized protein</fullName>
    </submittedName>
</protein>
<feature type="compositionally biased region" description="Basic and acidic residues" evidence="1">
    <location>
        <begin position="196"/>
        <end position="208"/>
    </location>
</feature>
<keyword evidence="3" id="KW-1185">Reference proteome</keyword>
<accession>A0A9P4S328</accession>
<feature type="region of interest" description="Disordered" evidence="1">
    <location>
        <begin position="1043"/>
        <end position="1088"/>
    </location>
</feature>
<sequence length="1088" mass="119675">MLSRASSDAGARLRRAKSSSSVQHRPQVSRTESIDPFVARHQAVAAAAVAYEKAHAFQQADVAHHQKVGLARKKSNVSRNAEGSHFASRHSSVRYSADNKPKRSNSEKKQAPYVDSRREGQEKEQTPASSKHLSRSEASSLPGSHYRLNPDAYTTPTPAAKPSIRRARSMFVENKRPGRTAEDLHCIQEYEVSSHAAEKHDVKKDARNSARPRSNHDTNIIPTQMSIQERDEVIARARDKYLQDVQKQRLRNKPSFIMSTFKKRQERALVAESTPVTYNNISMSSNRLTEGFELPMDKADKSRSISHAVKKQIKRVFRKSSKPLTGLPIQQVNASRAHFSDPIMIEPDSSELHTPGVVSSGRVLSQTPSLGPTPSSVNPKSRGSSGAHSDTVFTDGKSRVTSWADSTLTGTVSSQTSKRLSVINEDGHRRVSSSSSSKRNFLAARGPFRMPMRKKSGGKELERVDSQRLYSALVKRFDDAPLLDQEQSSDTTAKVVNSPQSEGASSVIVRDELTGLTLNEPTIRTVDPELVGPRQISGTRVISESNGSQDQVTKLRHIASLPSVSKMMNNSVGMTAKGLQRAGKATRPTQGQLGQRAEKEKDRWKTNMDEGRSLFYPRSPKSRPGEVNPYELTPAEEIFGENIKPQVADIKTTPPNTHGLLHPPLCTPEPVSPSIYSRHTDGRSPTPKAAGSAAPDGLSSSDVGTAVVIASGESSKYSYKLGSPLRPANLHSIRSSRDWKAWLSKEVAELDIDDPKRYELADQRVLGESGHHRELAQIIDNDDNSIGSGQGFLCSLLPLPPRSSSRLSERNKQSRNRVDGSPETNDTESPDTNNSSRSRKPRKVKRPELKERSSSRMNDRFPMIETGRPKSKGSSQMTRRNTVTAGQDENVTPPNENKKPKGQEKSPGDGEGGRRSITPCGTITARIIPRTLHRPQSLQQISSYARSINCIGQDAEAAPASPTPRRVNHRSSFRPRSELNMHGQYQSSYTQTWVARKPVTGPALDGDTLRMILEGPYGQPRTPGTPRTPSSLRKQTSLANVANGTLERPTSRLSNMTPTSGQRMADLYLSSRRQEEDSSPGSASPAFL</sequence>
<feature type="region of interest" description="Disordered" evidence="1">
    <location>
        <begin position="660"/>
        <end position="701"/>
    </location>
</feature>
<comment type="caution">
    <text evidence="2">The sequence shown here is derived from an EMBL/GenBank/DDBJ whole genome shotgun (WGS) entry which is preliminary data.</text>
</comment>
<feature type="region of interest" description="Disordered" evidence="1">
    <location>
        <begin position="580"/>
        <end position="604"/>
    </location>
</feature>
<reference evidence="2" key="1">
    <citation type="journal article" date="2020" name="Stud. Mycol.">
        <title>101 Dothideomycetes genomes: a test case for predicting lifestyles and emergence of pathogens.</title>
        <authorList>
            <person name="Haridas S."/>
            <person name="Albert R."/>
            <person name="Binder M."/>
            <person name="Bloem J."/>
            <person name="Labutti K."/>
            <person name="Salamov A."/>
            <person name="Andreopoulos B."/>
            <person name="Baker S."/>
            <person name="Barry K."/>
            <person name="Bills G."/>
            <person name="Bluhm B."/>
            <person name="Cannon C."/>
            <person name="Castanera R."/>
            <person name="Culley D."/>
            <person name="Daum C."/>
            <person name="Ezra D."/>
            <person name="Gonzalez J."/>
            <person name="Henrissat B."/>
            <person name="Kuo A."/>
            <person name="Liang C."/>
            <person name="Lipzen A."/>
            <person name="Lutzoni F."/>
            <person name="Magnuson J."/>
            <person name="Mondo S."/>
            <person name="Nolan M."/>
            <person name="Ohm R."/>
            <person name="Pangilinan J."/>
            <person name="Park H.-J."/>
            <person name="Ramirez L."/>
            <person name="Alfaro M."/>
            <person name="Sun H."/>
            <person name="Tritt A."/>
            <person name="Yoshinaga Y."/>
            <person name="Zwiers L.-H."/>
            <person name="Turgeon B."/>
            <person name="Goodwin S."/>
            <person name="Spatafora J."/>
            <person name="Crous P."/>
            <person name="Grigoriev I."/>
        </authorList>
    </citation>
    <scope>NUCLEOTIDE SEQUENCE</scope>
    <source>
        <strain evidence="2">CBS 101060</strain>
    </source>
</reference>
<feature type="region of interest" description="Disordered" evidence="1">
    <location>
        <begin position="1"/>
        <end position="36"/>
    </location>
</feature>
<feature type="compositionally biased region" description="Basic and acidic residues" evidence="1">
    <location>
        <begin position="97"/>
        <end position="125"/>
    </location>
</feature>
<feature type="compositionally biased region" description="Polar residues" evidence="1">
    <location>
        <begin position="126"/>
        <end position="142"/>
    </location>
</feature>
<feature type="compositionally biased region" description="Polar residues" evidence="1">
    <location>
        <begin position="362"/>
        <end position="392"/>
    </location>
</feature>
<evidence type="ECO:0000313" key="3">
    <source>
        <dbReference type="Proteomes" id="UP000799429"/>
    </source>
</evidence>
<feature type="compositionally biased region" description="Basic and acidic residues" evidence="1">
    <location>
        <begin position="807"/>
        <end position="820"/>
    </location>
</feature>
<feature type="compositionally biased region" description="Polar residues" evidence="1">
    <location>
        <begin position="410"/>
        <end position="419"/>
    </location>
</feature>
<name>A0A9P4S328_9PEZI</name>
<dbReference type="AlphaFoldDB" id="A0A9P4S328"/>
<feature type="region of interest" description="Disordered" evidence="1">
    <location>
        <begin position="59"/>
        <end position="165"/>
    </location>
</feature>